<evidence type="ECO:0000313" key="2">
    <source>
        <dbReference type="EMBL" id="NXD88720.1"/>
    </source>
</evidence>
<feature type="non-terminal residue" evidence="2">
    <location>
        <position position="115"/>
    </location>
</feature>
<accession>A0A851ZWZ7</accession>
<organism evidence="2 3">
    <name type="scientific">Halcyon senegalensis</name>
    <dbReference type="NCBI Taxonomy" id="342381"/>
    <lineage>
        <taxon>Eukaryota</taxon>
        <taxon>Metazoa</taxon>
        <taxon>Chordata</taxon>
        <taxon>Craniata</taxon>
        <taxon>Vertebrata</taxon>
        <taxon>Euteleostomi</taxon>
        <taxon>Archelosauria</taxon>
        <taxon>Archosauria</taxon>
        <taxon>Dinosauria</taxon>
        <taxon>Saurischia</taxon>
        <taxon>Theropoda</taxon>
        <taxon>Coelurosauria</taxon>
        <taxon>Aves</taxon>
        <taxon>Neognathae</taxon>
        <taxon>Neoaves</taxon>
        <taxon>Telluraves</taxon>
        <taxon>Coraciimorphae</taxon>
        <taxon>Coraciiformes</taxon>
        <taxon>Alcedinidae</taxon>
        <taxon>Halcyon</taxon>
    </lineage>
</organism>
<reference evidence="2" key="1">
    <citation type="submission" date="2019-09" db="EMBL/GenBank/DDBJ databases">
        <title>Bird 10,000 Genomes (B10K) Project - Family phase.</title>
        <authorList>
            <person name="Zhang G."/>
        </authorList>
    </citation>
    <scope>NUCLEOTIDE SEQUENCE</scope>
    <source>
        <strain evidence="2">B10K-DU-024-03</strain>
        <tissue evidence="2">Muscle</tissue>
    </source>
</reference>
<dbReference type="InterPro" id="IPR040673">
    <property type="entry name" value="CCDC81_HU_dom_2"/>
</dbReference>
<evidence type="ECO:0000313" key="3">
    <source>
        <dbReference type="Proteomes" id="UP000648918"/>
    </source>
</evidence>
<name>A0A851ZWZ7_9AVES</name>
<dbReference type="EMBL" id="WBNJ01001460">
    <property type="protein sequence ID" value="NXD88720.1"/>
    <property type="molecule type" value="Genomic_DNA"/>
</dbReference>
<protein>
    <submittedName>
        <fullName evidence="2">CCD81 protein</fullName>
    </submittedName>
</protein>
<dbReference type="GO" id="GO:0005815">
    <property type="term" value="C:microtubule organizing center"/>
    <property type="evidence" value="ECO:0007669"/>
    <property type="project" value="TreeGrafter"/>
</dbReference>
<comment type="caution">
    <text evidence="2">The sequence shown here is derived from an EMBL/GenBank/DDBJ whole genome shotgun (WGS) entry which is preliminary data.</text>
</comment>
<gene>
    <name evidence="2" type="primary">Ccdc81_2</name>
    <name evidence="2" type="ORF">HALSEN_R02882</name>
</gene>
<dbReference type="PANTHER" id="PTHR14362:SF2">
    <property type="entry name" value="COILED-COIL DOMAIN-CONTAINING PROTEIN 81"/>
    <property type="match status" value="1"/>
</dbReference>
<dbReference type="OrthoDB" id="125906at2759"/>
<dbReference type="PANTHER" id="PTHR14362">
    <property type="entry name" value="COILED-COIL DOMAIN-CONTAINING PROTEIN 81"/>
    <property type="match status" value="1"/>
</dbReference>
<dbReference type="AlphaFoldDB" id="A0A851ZWZ7"/>
<proteinExistence type="predicted"/>
<dbReference type="Pfam" id="PF18289">
    <property type="entry name" value="HU-CCDC81_euk_2"/>
    <property type="match status" value="1"/>
</dbReference>
<keyword evidence="3" id="KW-1185">Reference proteome</keyword>
<dbReference type="Proteomes" id="UP000648918">
    <property type="component" value="Unassembled WGS sequence"/>
</dbReference>
<dbReference type="InterPro" id="IPR026295">
    <property type="entry name" value="CCD81"/>
</dbReference>
<evidence type="ECO:0000259" key="1">
    <source>
        <dbReference type="Pfam" id="PF18289"/>
    </source>
</evidence>
<sequence>AGNKELEPLKYSQVATATGVSRRKVQMCVEGTTALFSICLAKGENIALVLRDLGVLVIEGTKVTMKFYQGFLESLAGKENVARGLLQVPQLLDTVVDPTVAVASLTFSGRVIIFP</sequence>
<feature type="non-terminal residue" evidence="2">
    <location>
        <position position="1"/>
    </location>
</feature>
<feature type="domain" description="CCDC81 HU" evidence="1">
    <location>
        <begin position="6"/>
        <end position="78"/>
    </location>
</feature>